<reference evidence="1 2" key="1">
    <citation type="submission" date="2023-03" db="EMBL/GenBank/DDBJ databases">
        <title>Bacillus Genome Sequencing.</title>
        <authorList>
            <person name="Dunlap C."/>
        </authorList>
    </citation>
    <scope>NUCLEOTIDE SEQUENCE [LARGE SCALE GENOMIC DNA]</scope>
    <source>
        <strain evidence="1 2">BD-533</strain>
    </source>
</reference>
<dbReference type="EMBL" id="JARLKY010000046">
    <property type="protein sequence ID" value="MEC0229114.1"/>
    <property type="molecule type" value="Genomic_DNA"/>
</dbReference>
<dbReference type="Proteomes" id="UP001338137">
    <property type="component" value="Unassembled WGS sequence"/>
</dbReference>
<keyword evidence="2" id="KW-1185">Reference proteome</keyword>
<sequence>MSRLSLLTLIDFLRPVRKNRLIPAIMHLFHHENKLNREIPANMHPFETFFRFQDEKACKACIIAGFLMFSRDLIENACTYAGISKSVSHGENRELLRSRISPLWEPILWNAKKELSGTSRLAPFNMPFSKD</sequence>
<proteinExistence type="predicted"/>
<evidence type="ECO:0000313" key="2">
    <source>
        <dbReference type="Proteomes" id="UP001338137"/>
    </source>
</evidence>
<dbReference type="RefSeq" id="WP_326073254.1">
    <property type="nucleotide sequence ID" value="NZ_JARLKY010000046.1"/>
</dbReference>
<gene>
    <name evidence="1" type="ORF">P4I72_18455</name>
</gene>
<evidence type="ECO:0000313" key="1">
    <source>
        <dbReference type="EMBL" id="MEC0229114.1"/>
    </source>
</evidence>
<accession>A0ABU6G4L0</accession>
<organism evidence="1 2">
    <name type="scientific">Paenibacillus alba</name>
    <dbReference type="NCBI Taxonomy" id="1197127"/>
    <lineage>
        <taxon>Bacteria</taxon>
        <taxon>Bacillati</taxon>
        <taxon>Bacillota</taxon>
        <taxon>Bacilli</taxon>
        <taxon>Bacillales</taxon>
        <taxon>Paenibacillaceae</taxon>
        <taxon>Paenibacillus</taxon>
    </lineage>
</organism>
<protein>
    <submittedName>
        <fullName evidence="1">Uncharacterized protein</fullName>
    </submittedName>
</protein>
<comment type="caution">
    <text evidence="1">The sequence shown here is derived from an EMBL/GenBank/DDBJ whole genome shotgun (WGS) entry which is preliminary data.</text>
</comment>
<name>A0ABU6G4L0_9BACL</name>